<evidence type="ECO:0000313" key="1">
    <source>
        <dbReference type="EMBL" id="OSY78218.1"/>
    </source>
</evidence>
<name>A0AAX0NQ87_CAMJU</name>
<gene>
    <name evidence="1" type="ORF">B5Y32_02155</name>
</gene>
<reference evidence="1 2" key="1">
    <citation type="submission" date="2017-03" db="EMBL/GenBank/DDBJ databases">
        <title>Characterization of Campylobacter jejuni water isolates.</title>
        <authorList>
            <person name="Nilsson A."/>
            <person name="Skarp A."/>
            <person name="Johansson C."/>
            <person name="Kaden R."/>
            <person name="Engstrand L."/>
            <person name="Rautelin H."/>
        </authorList>
    </citation>
    <scope>NUCLEOTIDE SEQUENCE [LARGE SCALE GENOMIC DNA]</scope>
    <source>
        <strain evidence="1 2">VA12</strain>
    </source>
</reference>
<accession>A0AAX0NQ87</accession>
<protein>
    <recommendedName>
        <fullName evidence="3">CopG family transcriptional regulator</fullName>
    </recommendedName>
</protein>
<sequence length="62" mass="7261">MKVIELKVKMPDEYFELLQSVANDGGFNSINELIVDKIAHFIKLEKYYKELDKKDILSLIKT</sequence>
<proteinExistence type="predicted"/>
<dbReference type="Proteomes" id="UP000194235">
    <property type="component" value="Unassembled WGS sequence"/>
</dbReference>
<organism evidence="1 2">
    <name type="scientific">Campylobacter jejuni</name>
    <dbReference type="NCBI Taxonomy" id="197"/>
    <lineage>
        <taxon>Bacteria</taxon>
        <taxon>Pseudomonadati</taxon>
        <taxon>Campylobacterota</taxon>
        <taxon>Epsilonproteobacteria</taxon>
        <taxon>Campylobacterales</taxon>
        <taxon>Campylobacteraceae</taxon>
        <taxon>Campylobacter</taxon>
    </lineage>
</organism>
<dbReference type="AlphaFoldDB" id="A0AAX0NQ87"/>
<comment type="caution">
    <text evidence="1">The sequence shown here is derived from an EMBL/GenBank/DDBJ whole genome shotgun (WGS) entry which is preliminary data.</text>
</comment>
<evidence type="ECO:0000313" key="2">
    <source>
        <dbReference type="Proteomes" id="UP000194235"/>
    </source>
</evidence>
<evidence type="ECO:0008006" key="3">
    <source>
        <dbReference type="Google" id="ProtNLM"/>
    </source>
</evidence>
<dbReference type="RefSeq" id="WP_002881890.1">
    <property type="nucleotide sequence ID" value="NZ_JAQBSB010000004.1"/>
</dbReference>
<dbReference type="EMBL" id="NAAF01000003">
    <property type="protein sequence ID" value="OSY78218.1"/>
    <property type="molecule type" value="Genomic_DNA"/>
</dbReference>